<gene>
    <name evidence="1" type="ORF">E3N88_44534</name>
</gene>
<evidence type="ECO:0000313" key="1">
    <source>
        <dbReference type="EMBL" id="KAD0267393.1"/>
    </source>
</evidence>
<proteinExistence type="predicted"/>
<dbReference type="SUPFAM" id="SSF53098">
    <property type="entry name" value="Ribonuclease H-like"/>
    <property type="match status" value="1"/>
</dbReference>
<dbReference type="EMBL" id="SZYD01001824">
    <property type="protein sequence ID" value="KAD0267393.1"/>
    <property type="molecule type" value="Genomic_DNA"/>
</dbReference>
<name>A0A5N6LBR2_9ASTR</name>
<accession>A0A5N6LBR2</accession>
<dbReference type="InterPro" id="IPR012337">
    <property type="entry name" value="RNaseH-like_sf"/>
</dbReference>
<dbReference type="PANTHER" id="PTHR45835:SF99">
    <property type="entry name" value="CHROMO DOMAIN-CONTAINING PROTEIN-RELATED"/>
    <property type="match status" value="1"/>
</dbReference>
<dbReference type="Gene3D" id="3.30.420.10">
    <property type="entry name" value="Ribonuclease H-like superfamily/Ribonuclease H"/>
    <property type="match status" value="1"/>
</dbReference>
<protein>
    <recommendedName>
        <fullName evidence="3">Retrotransposon Copia-like N-terminal domain-containing protein</fullName>
    </recommendedName>
</protein>
<organism evidence="1 2">
    <name type="scientific">Mikania micrantha</name>
    <name type="common">bitter vine</name>
    <dbReference type="NCBI Taxonomy" id="192012"/>
    <lineage>
        <taxon>Eukaryota</taxon>
        <taxon>Viridiplantae</taxon>
        <taxon>Streptophyta</taxon>
        <taxon>Embryophyta</taxon>
        <taxon>Tracheophyta</taxon>
        <taxon>Spermatophyta</taxon>
        <taxon>Magnoliopsida</taxon>
        <taxon>eudicotyledons</taxon>
        <taxon>Gunneridae</taxon>
        <taxon>Pentapetalae</taxon>
        <taxon>asterids</taxon>
        <taxon>campanulids</taxon>
        <taxon>Asterales</taxon>
        <taxon>Asteraceae</taxon>
        <taxon>Asteroideae</taxon>
        <taxon>Heliantheae alliance</taxon>
        <taxon>Eupatorieae</taxon>
        <taxon>Mikania</taxon>
    </lineage>
</organism>
<dbReference type="GO" id="GO:0003676">
    <property type="term" value="F:nucleic acid binding"/>
    <property type="evidence" value="ECO:0007669"/>
    <property type="project" value="InterPro"/>
</dbReference>
<reference evidence="1 2" key="1">
    <citation type="submission" date="2019-05" db="EMBL/GenBank/DDBJ databases">
        <title>Mikania micrantha, genome provides insights into the molecular mechanism of rapid growth.</title>
        <authorList>
            <person name="Liu B."/>
        </authorList>
    </citation>
    <scope>NUCLEOTIDE SEQUENCE [LARGE SCALE GENOMIC DNA]</scope>
    <source>
        <strain evidence="1">NLD-2019</strain>
        <tissue evidence="1">Leaf</tissue>
    </source>
</reference>
<dbReference type="Proteomes" id="UP000326396">
    <property type="component" value="Unassembled WGS sequence"/>
</dbReference>
<dbReference type="AlphaFoldDB" id="A0A5N6LBR2"/>
<dbReference type="PANTHER" id="PTHR45835">
    <property type="entry name" value="YALI0A06105P"/>
    <property type="match status" value="1"/>
</dbReference>
<comment type="caution">
    <text evidence="1">The sequence shown here is derived from an EMBL/GenBank/DDBJ whole genome shotgun (WGS) entry which is preliminary data.</text>
</comment>
<dbReference type="InterPro" id="IPR036397">
    <property type="entry name" value="RNaseH_sf"/>
</dbReference>
<evidence type="ECO:0008006" key="3">
    <source>
        <dbReference type="Google" id="ProtNLM"/>
    </source>
</evidence>
<sequence>MLSSFSPSPCLPPLILMNSRSTLMHMMNIKLGSSNYLLWANQMKPILTYQNLYSYVDDSSVSPPAMISTDVKQFVKECDVWQRCKASTVMPGGLLQPLDIPEAIWEDLSKDFIGGLPLSIGVNVILIVADRLSKYVHFIALKHPYTAKGVAELFVKGVMVTMAFQKQLQLDCEARSTG</sequence>
<dbReference type="OrthoDB" id="1938712at2759"/>
<keyword evidence="2" id="KW-1185">Reference proteome</keyword>
<evidence type="ECO:0000313" key="2">
    <source>
        <dbReference type="Proteomes" id="UP000326396"/>
    </source>
</evidence>